<dbReference type="EMBL" id="KU574722">
    <property type="protein sequence ID" value="AMM44084.1"/>
    <property type="molecule type" value="Genomic_DNA"/>
</dbReference>
<sequence>MISTSINHESAMRVHGVLKGKPNLFINEELLFEISEATKILIEAYANRNNSRKEYDYYISMVETYLVDYHRTTPEAFVHFIRSITDNNICIRYDDVPYFREIVRMYGPLIRYARCIKWDEYESFEMGVLGA</sequence>
<dbReference type="Proteomes" id="UP000223891">
    <property type="component" value="Segment"/>
</dbReference>
<reference evidence="2" key="1">
    <citation type="submission" date="2016-01" db="EMBL/GenBank/DDBJ databases">
        <title>Isolation and Characterization of Enterobacteria phage CBB.</title>
        <authorList>
            <person name="Buttimer C.T.H."/>
            <person name="Hendrix H."/>
            <person name="Alexandre H."/>
            <person name="O'Mahony J."/>
            <person name="Lavigne R."/>
            <person name="Coffey A."/>
        </authorList>
    </citation>
    <scope>NUCLEOTIDE SEQUENCE [LARGE SCALE GENOMIC DNA]</scope>
</reference>
<accession>A0A1L2CVN7</accession>
<organism evidence="1 2">
    <name type="scientific">Pectobacterium phage vB_PcaM_CBB</name>
    <dbReference type="NCBI Taxonomy" id="2772511"/>
    <lineage>
        <taxon>Viruses</taxon>
        <taxon>Duplodnaviria</taxon>
        <taxon>Heunggongvirae</taxon>
        <taxon>Uroviricota</taxon>
        <taxon>Caudoviricetes</taxon>
        <taxon>Mimasvirus</taxon>
        <taxon>Mimasvirus CBB</taxon>
    </lineage>
</organism>
<evidence type="ECO:0000313" key="2">
    <source>
        <dbReference type="Proteomes" id="UP000223891"/>
    </source>
</evidence>
<proteinExistence type="predicted"/>
<protein>
    <submittedName>
        <fullName evidence="1">Uncharacterized protein</fullName>
    </submittedName>
</protein>
<gene>
    <name evidence="1" type="ORF">CBB_521</name>
</gene>
<keyword evidence="2" id="KW-1185">Reference proteome</keyword>
<name>A0A1L2CVN7_9CAUD</name>
<evidence type="ECO:0000313" key="1">
    <source>
        <dbReference type="EMBL" id="AMM44084.1"/>
    </source>
</evidence>